<keyword evidence="1" id="KW-0175">Coiled coil</keyword>
<feature type="transmembrane region" description="Helical" evidence="3">
    <location>
        <begin position="77"/>
        <end position="97"/>
    </location>
</feature>
<dbReference type="Proteomes" id="UP000807353">
    <property type="component" value="Unassembled WGS sequence"/>
</dbReference>
<evidence type="ECO:0000313" key="5">
    <source>
        <dbReference type="EMBL" id="KAF9457692.1"/>
    </source>
</evidence>
<sequence>MSNARSGLTAQGHLKAPSTLKTDDSSSSSRNLRTHFDPSARVFNATKDSTIGILGREERDRSFTLEKLDVFRGMITGMLYLLTEFLVAGGMVLPVWVELTGMLPAARMRVDLDTVGTTKGHDGLHAPCEKLLNIMDIHGLSGWLRRSVDAAIAEYVAPRSLNLDLKTFLVGCEKTDTDTLGVVVITGADQARKGSGQLAFFVRIIKSDSNPIYEETTGLLVDPPKVNAQKKTETTAMGFPDARNRIAIREDDFFITDGSPHLGTFSWEYGYFLKTTLERIWNTVTRIIEVEAEEKLREAKARNNETEEIEQQKKEDLKEKSDEIITSTKLTGQWPSGILSLRVEQINGLEVQKVKQSGVEEDGEDEVSDDLPSAYRTVIINHQRVYKTRAKLKSNKHFDVGTLDIQPYVRPSLDLAADFASCKLTFRTVYGKRKMASHQDGGWKQKRVRLAVNKRYASCLLIEFRKHAFGPDKTVAFSTLWLKDLPDTKEADVSLPVYKNKDGSLERARANSTNDIGEMMGMIGVKVRLWPGLSGYYQNSADQDTNMADVMEVLDCAEDTRETTQEWLTDDESDSDESVGSPRSSSSSSGDSLRDKVGNGT</sequence>
<keyword evidence="6" id="KW-1185">Reference proteome</keyword>
<feature type="compositionally biased region" description="Low complexity" evidence="2">
    <location>
        <begin position="578"/>
        <end position="591"/>
    </location>
</feature>
<feature type="region of interest" description="Disordered" evidence="2">
    <location>
        <begin position="1"/>
        <end position="33"/>
    </location>
</feature>
<evidence type="ECO:0000256" key="3">
    <source>
        <dbReference type="SAM" id="Phobius"/>
    </source>
</evidence>
<keyword evidence="3" id="KW-0472">Membrane</keyword>
<feature type="region of interest" description="Disordered" evidence="2">
    <location>
        <begin position="559"/>
        <end position="601"/>
    </location>
</feature>
<dbReference type="PANTHER" id="PTHR47348">
    <property type="entry name" value="MEIOTICALLY UP-REGULATED GENE 190 PROTEIN"/>
    <property type="match status" value="1"/>
</dbReference>
<reference evidence="5" key="1">
    <citation type="submission" date="2020-11" db="EMBL/GenBank/DDBJ databases">
        <authorList>
            <consortium name="DOE Joint Genome Institute"/>
            <person name="Ahrendt S."/>
            <person name="Riley R."/>
            <person name="Andreopoulos W."/>
            <person name="Labutti K."/>
            <person name="Pangilinan J."/>
            <person name="Ruiz-Duenas F.J."/>
            <person name="Barrasa J.M."/>
            <person name="Sanchez-Garcia M."/>
            <person name="Camarero S."/>
            <person name="Miyauchi S."/>
            <person name="Serrano A."/>
            <person name="Linde D."/>
            <person name="Babiker R."/>
            <person name="Drula E."/>
            <person name="Ayuso-Fernandez I."/>
            <person name="Pacheco R."/>
            <person name="Padilla G."/>
            <person name="Ferreira P."/>
            <person name="Barriuso J."/>
            <person name="Kellner H."/>
            <person name="Castanera R."/>
            <person name="Alfaro M."/>
            <person name="Ramirez L."/>
            <person name="Pisabarro A.G."/>
            <person name="Kuo A."/>
            <person name="Tritt A."/>
            <person name="Lipzen A."/>
            <person name="He G."/>
            <person name="Yan M."/>
            <person name="Ng V."/>
            <person name="Cullen D."/>
            <person name="Martin F."/>
            <person name="Rosso M.-N."/>
            <person name="Henrissat B."/>
            <person name="Hibbett D."/>
            <person name="Martinez A.T."/>
            <person name="Grigoriev I.V."/>
        </authorList>
    </citation>
    <scope>NUCLEOTIDE SEQUENCE</scope>
    <source>
        <strain evidence="5">CBS 247.69</strain>
    </source>
</reference>
<evidence type="ECO:0000259" key="4">
    <source>
        <dbReference type="Pfam" id="PF25331"/>
    </source>
</evidence>
<keyword evidence="3" id="KW-0812">Transmembrane</keyword>
<accession>A0A9P5XW71</accession>
<evidence type="ECO:0000313" key="6">
    <source>
        <dbReference type="Proteomes" id="UP000807353"/>
    </source>
</evidence>
<feature type="domain" description="Meiotically up-regulated Mug190 protein third C2" evidence="4">
    <location>
        <begin position="436"/>
        <end position="533"/>
    </location>
</feature>
<keyword evidence="3" id="KW-1133">Transmembrane helix</keyword>
<proteinExistence type="predicted"/>
<comment type="caution">
    <text evidence="5">The sequence shown here is derived from an EMBL/GenBank/DDBJ whole genome shotgun (WGS) entry which is preliminary data.</text>
</comment>
<evidence type="ECO:0000256" key="2">
    <source>
        <dbReference type="SAM" id="MobiDB-lite"/>
    </source>
</evidence>
<name>A0A9P5XW71_9AGAR</name>
<evidence type="ECO:0000256" key="1">
    <source>
        <dbReference type="SAM" id="Coils"/>
    </source>
</evidence>
<dbReference type="AlphaFoldDB" id="A0A9P5XW71"/>
<organism evidence="5 6">
    <name type="scientific">Collybia nuda</name>
    <dbReference type="NCBI Taxonomy" id="64659"/>
    <lineage>
        <taxon>Eukaryota</taxon>
        <taxon>Fungi</taxon>
        <taxon>Dikarya</taxon>
        <taxon>Basidiomycota</taxon>
        <taxon>Agaricomycotina</taxon>
        <taxon>Agaricomycetes</taxon>
        <taxon>Agaricomycetidae</taxon>
        <taxon>Agaricales</taxon>
        <taxon>Tricholomatineae</taxon>
        <taxon>Clitocybaceae</taxon>
        <taxon>Collybia</taxon>
    </lineage>
</organism>
<dbReference type="Pfam" id="PF25331">
    <property type="entry name" value="C2_Mug190_3rd"/>
    <property type="match status" value="1"/>
</dbReference>
<dbReference type="InterPro" id="IPR057349">
    <property type="entry name" value="C2_Mug190_3rd"/>
</dbReference>
<dbReference type="PANTHER" id="PTHR47348:SF2">
    <property type="entry name" value="MEIOTICALLY UP-REGULATED 190 PROTEIN"/>
    <property type="match status" value="1"/>
</dbReference>
<feature type="compositionally biased region" description="Basic and acidic residues" evidence="2">
    <location>
        <begin position="592"/>
        <end position="601"/>
    </location>
</feature>
<dbReference type="OrthoDB" id="419768at2759"/>
<dbReference type="Pfam" id="PF25669">
    <property type="entry name" value="SMP_MUG190-like"/>
    <property type="match status" value="1"/>
</dbReference>
<feature type="coiled-coil region" evidence="1">
    <location>
        <begin position="289"/>
        <end position="323"/>
    </location>
</feature>
<dbReference type="EMBL" id="MU150362">
    <property type="protein sequence ID" value="KAF9457692.1"/>
    <property type="molecule type" value="Genomic_DNA"/>
</dbReference>
<protein>
    <recommendedName>
        <fullName evidence="4">Meiotically up-regulated Mug190 protein third C2 domain-containing protein</fullName>
    </recommendedName>
</protein>
<feature type="compositionally biased region" description="Acidic residues" evidence="2">
    <location>
        <begin position="568"/>
        <end position="577"/>
    </location>
</feature>
<gene>
    <name evidence="5" type="ORF">BDZ94DRAFT_1240598</name>
</gene>